<dbReference type="Gramene" id="arahy.Tifrunner.gnm2.ann2.Ah02g317700.1">
    <property type="protein sequence ID" value="arahy.Tifrunner.gnm2.ann2.Ah02g317700.1-CDS"/>
    <property type="gene ID" value="arahy.Tifrunner.gnm2.ann2.Ah02g317700"/>
</dbReference>
<dbReference type="EMBL" id="SDMP01000002">
    <property type="protein sequence ID" value="RYR72255.1"/>
    <property type="molecule type" value="Genomic_DNA"/>
</dbReference>
<dbReference type="SUPFAM" id="SSF47699">
    <property type="entry name" value="Bifunctional inhibitor/lipid-transfer protein/seed storage 2S albumin"/>
    <property type="match status" value="1"/>
</dbReference>
<dbReference type="PANTHER" id="PTHR33076">
    <property type="entry name" value="NON-SPECIFIC LIPID-TRANSFER PROTEIN 2-RELATED"/>
    <property type="match status" value="1"/>
</dbReference>
<dbReference type="GO" id="GO:0008289">
    <property type="term" value="F:lipid binding"/>
    <property type="evidence" value="ECO:0007669"/>
    <property type="project" value="InterPro"/>
</dbReference>
<dbReference type="InterPro" id="IPR000528">
    <property type="entry name" value="Plant_nsLTP"/>
</dbReference>
<evidence type="ECO:0000256" key="3">
    <source>
        <dbReference type="SAM" id="SignalP"/>
    </source>
</evidence>
<dbReference type="STRING" id="3818.A0A445EAG5"/>
<feature type="domain" description="Bifunctional inhibitor/plant lipid transfer protein/seed storage helical" evidence="4">
    <location>
        <begin position="35"/>
        <end position="122"/>
    </location>
</feature>
<evidence type="ECO:0000259" key="4">
    <source>
        <dbReference type="Pfam" id="PF00234"/>
    </source>
</evidence>
<keyword evidence="3" id="KW-0732">Signal</keyword>
<evidence type="ECO:0000313" key="6">
    <source>
        <dbReference type="Proteomes" id="UP000289738"/>
    </source>
</evidence>
<name>A0A445EAG5_ARAHY</name>
<dbReference type="InterPro" id="IPR036312">
    <property type="entry name" value="Bifun_inhib/LTP/seed_sf"/>
</dbReference>
<dbReference type="GO" id="GO:0006869">
    <property type="term" value="P:lipid transport"/>
    <property type="evidence" value="ECO:0007669"/>
    <property type="project" value="InterPro"/>
</dbReference>
<feature type="signal peptide" evidence="3">
    <location>
        <begin position="1"/>
        <end position="30"/>
    </location>
</feature>
<proteinExistence type="inferred from homology"/>
<keyword evidence="2" id="KW-1015">Disulfide bond</keyword>
<dbReference type="PRINTS" id="PR00382">
    <property type="entry name" value="LIPIDTRNSFER"/>
</dbReference>
<dbReference type="Proteomes" id="UP000289738">
    <property type="component" value="Chromosome A02"/>
</dbReference>
<dbReference type="InterPro" id="IPR016140">
    <property type="entry name" value="Bifunc_inhib/LTP/seed_store"/>
</dbReference>
<dbReference type="CDD" id="cd01960">
    <property type="entry name" value="nsLTP1"/>
    <property type="match status" value="1"/>
</dbReference>
<dbReference type="OrthoDB" id="1370018at2759"/>
<dbReference type="AlphaFoldDB" id="A0A445EAG5"/>
<sequence length="126" mass="13960">MASSIVLKIIYLAMMIMCIMLGQISSLTQGAPITCGKIRITLAPCLSYLRRNGGRDLIPRKCCHGVKKVNHGTKNKQDRQSVCKCIKRTTQNVKGLNLKKLANLPQKCGVKLPYKLSPSMDCNKIN</sequence>
<evidence type="ECO:0000256" key="1">
    <source>
        <dbReference type="ARBA" id="ARBA00009748"/>
    </source>
</evidence>
<keyword evidence="6" id="KW-1185">Reference proteome</keyword>
<gene>
    <name evidence="5" type="ORF">Ahy_A02g006457</name>
</gene>
<feature type="chain" id="PRO_5019523574" description="Bifunctional inhibitor/plant lipid transfer protein/seed storage helical domain-containing protein" evidence="3">
    <location>
        <begin position="31"/>
        <end position="126"/>
    </location>
</feature>
<dbReference type="PROSITE" id="PS00597">
    <property type="entry name" value="PLANT_LTP"/>
    <property type="match status" value="1"/>
</dbReference>
<protein>
    <recommendedName>
        <fullName evidence="4">Bifunctional inhibitor/plant lipid transfer protein/seed storage helical domain-containing protein</fullName>
    </recommendedName>
</protein>
<comment type="caution">
    <text evidence="5">The sequence shown here is derived from an EMBL/GenBank/DDBJ whole genome shotgun (WGS) entry which is preliminary data.</text>
</comment>
<organism evidence="5 6">
    <name type="scientific">Arachis hypogaea</name>
    <name type="common">Peanut</name>
    <dbReference type="NCBI Taxonomy" id="3818"/>
    <lineage>
        <taxon>Eukaryota</taxon>
        <taxon>Viridiplantae</taxon>
        <taxon>Streptophyta</taxon>
        <taxon>Embryophyta</taxon>
        <taxon>Tracheophyta</taxon>
        <taxon>Spermatophyta</taxon>
        <taxon>Magnoliopsida</taxon>
        <taxon>eudicotyledons</taxon>
        <taxon>Gunneridae</taxon>
        <taxon>Pentapetalae</taxon>
        <taxon>rosids</taxon>
        <taxon>fabids</taxon>
        <taxon>Fabales</taxon>
        <taxon>Fabaceae</taxon>
        <taxon>Papilionoideae</taxon>
        <taxon>50 kb inversion clade</taxon>
        <taxon>dalbergioids sensu lato</taxon>
        <taxon>Dalbergieae</taxon>
        <taxon>Pterocarpus clade</taxon>
        <taxon>Arachis</taxon>
    </lineage>
</organism>
<dbReference type="SMR" id="A0A445EAG5"/>
<comment type="similarity">
    <text evidence="1">Belongs to the plant LTP family.</text>
</comment>
<dbReference type="Pfam" id="PF00234">
    <property type="entry name" value="Tryp_alpha_amyl"/>
    <property type="match status" value="1"/>
</dbReference>
<reference evidence="5 6" key="1">
    <citation type="submission" date="2019-01" db="EMBL/GenBank/DDBJ databases">
        <title>Sequencing of cultivated peanut Arachis hypogaea provides insights into genome evolution and oil improvement.</title>
        <authorList>
            <person name="Chen X."/>
        </authorList>
    </citation>
    <scope>NUCLEOTIDE SEQUENCE [LARGE SCALE GENOMIC DNA]</scope>
    <source>
        <strain evidence="6">cv. Fuhuasheng</strain>
        <tissue evidence="5">Leaves</tissue>
    </source>
</reference>
<dbReference type="Gene3D" id="1.10.110.10">
    <property type="entry name" value="Plant lipid-transfer and hydrophobic proteins"/>
    <property type="match status" value="1"/>
</dbReference>
<evidence type="ECO:0000313" key="5">
    <source>
        <dbReference type="EMBL" id="RYR72255.1"/>
    </source>
</evidence>
<accession>A0A445EAG5</accession>
<evidence type="ECO:0000256" key="2">
    <source>
        <dbReference type="ARBA" id="ARBA00023157"/>
    </source>
</evidence>